<dbReference type="InterPro" id="IPR015943">
    <property type="entry name" value="WD40/YVTN_repeat-like_dom_sf"/>
</dbReference>
<keyword evidence="1 3" id="KW-0853">WD repeat</keyword>
<feature type="coiled-coil region" evidence="4">
    <location>
        <begin position="657"/>
        <end position="735"/>
    </location>
</feature>
<dbReference type="PANTHER" id="PTHR32215">
    <property type="entry name" value="CILIA- AND FLAGELLA-ASSOCIATED PROTEIN 57"/>
    <property type="match status" value="1"/>
</dbReference>
<dbReference type="Proteomes" id="UP000320333">
    <property type="component" value="Unassembled WGS sequence"/>
</dbReference>
<evidence type="ECO:0000313" key="7">
    <source>
        <dbReference type="EMBL" id="TPX78410.1"/>
    </source>
</evidence>
<feature type="coiled-coil region" evidence="4">
    <location>
        <begin position="971"/>
        <end position="998"/>
    </location>
</feature>
<comment type="caution">
    <text evidence="7">The sequence shown here is derived from an EMBL/GenBank/DDBJ whole genome shotgun (WGS) entry which is preliminary data.</text>
</comment>
<evidence type="ECO:0000256" key="2">
    <source>
        <dbReference type="ARBA" id="ARBA00022737"/>
    </source>
</evidence>
<keyword evidence="2" id="KW-0677">Repeat</keyword>
<dbReference type="STRING" id="246404.A0A507FS71"/>
<accession>A0A507FS71</accession>
<evidence type="ECO:0000313" key="8">
    <source>
        <dbReference type="Proteomes" id="UP000320333"/>
    </source>
</evidence>
<evidence type="ECO:0000259" key="6">
    <source>
        <dbReference type="Pfam" id="PF23414"/>
    </source>
</evidence>
<sequence>MSIASVSHHRVFGITPTICKDNIYYIDESTIIYPVGCNAVVADIDQKSQKFVPCSDRAEAITAFSVSTDRHMFAVAEKTTAKPLIAIYDLHSYRRRKSLNPTSESQGLSKEFMSIAFSSDTRYIVAQLGAPEWILHYYAWEKGKLLGTVAVNPPKSVSKKGCVVECGICPTDGCQLSVLGDSFLRIYRYLEGGLSQAYEVSAQGQESFQSHAWLTSERVAVGTSNARILILSGSAILQTLLIDPARAGAPTPSITVLRSTVKGFLAAGQFGTVDVFERNMDPSTKNETYTASFKIPIHDDAMVVRTMTVSGTEASLILLSDTNAMHKVQLSGADVKQGADVKFEAAMPAFHYGAITGMDICIRKPLIITCSNDRTVRIWNYITGECELCKHFPEEASSVAIHPSGLYILVGFGDKLRLMNVLIDDVRLFKEFSIRSCRECRFSNGGHVFAAAYGNMIQLYSVWTFENYANLKGHNGKVRSLYWTPDDALLVSAGSDGAVYSWITKDLKRDAEYILKNCSYTSAVCTPDGKAIYAVGSDRLLKEITDSAITCQLDGNEVLTEIAISNSGRMMVVGTGKGAIRSMKFPLTGENEDYQEHKVHSQSVTKFRISSDDQYLFSCSEDGSVFMFKMMDRNDRGMKKEKTMVFSDEILITKSDLEEKTILMSELQRSLEELKLEHEYQLRLKDMNFNEKLKELTEKYSQEIEALKISTSVLRAEKEKEEVKQEEEMQNLKGKHLNQLHEVEAKYNQELMEEYEKYQSMQSKSSNQQEQWQRTMKEHDLVTQRTLAASQKDAEERLAMKQQEIQKLNEQINTQLQECQEIGRQSAEDIDQEIHMLQTRYEKRLRNERDEGARLKGENGIMRKKFSSLSKDIDDNKAELARMREDEKKLKSVIAMLEREIAGFKKEMSERDELIQDKERRVYELKKKNQELEKYKFVLDYRIKELKEQVEPRETEITVMTDQIADVNKELAILHKLKLRHEEEIKVLEKDLATTKQEYSHEHRKLHSANQTLRQFRTELHTAVQHIQDPSILKKSMENLIKKHCSRDAETLSRVDVEADVKEEYMRQNESLLQEIKEHRKKTAANMDAYRLDGILSMVDNQQLLEEIATLRKMVKFSGPIKTKQFGKVGASNAGRQEATVDTTRLPSLPNANGIAT</sequence>
<dbReference type="PROSITE" id="PS50082">
    <property type="entry name" value="WD_REPEATS_2"/>
    <property type="match status" value="2"/>
</dbReference>
<dbReference type="InterPro" id="IPR052993">
    <property type="entry name" value="CFA-57"/>
</dbReference>
<dbReference type="SUPFAM" id="SSF50978">
    <property type="entry name" value="WD40 repeat-like"/>
    <property type="match status" value="1"/>
</dbReference>
<feature type="region of interest" description="Disordered" evidence="5">
    <location>
        <begin position="1127"/>
        <end position="1157"/>
    </location>
</feature>
<name>A0A507FS71_9FUNG</name>
<keyword evidence="4" id="KW-0175">Coiled coil</keyword>
<dbReference type="FunFam" id="2.130.10.10:FF:000271">
    <property type="entry name" value="cilia- and flagella-associated protein 57"/>
    <property type="match status" value="1"/>
</dbReference>
<feature type="compositionally biased region" description="Polar residues" evidence="5">
    <location>
        <begin position="1140"/>
        <end position="1157"/>
    </location>
</feature>
<evidence type="ECO:0000256" key="3">
    <source>
        <dbReference type="PROSITE-ProRule" id="PRU00221"/>
    </source>
</evidence>
<dbReference type="EMBL" id="QEAP01000004">
    <property type="protein sequence ID" value="TPX78410.1"/>
    <property type="molecule type" value="Genomic_DNA"/>
</dbReference>
<dbReference type="Pfam" id="PF23414">
    <property type="entry name" value="Beta-prop_EML_2"/>
    <property type="match status" value="1"/>
</dbReference>
<dbReference type="Gene3D" id="1.10.287.1490">
    <property type="match status" value="1"/>
</dbReference>
<organism evidence="7 8">
    <name type="scientific">Chytriomyces confervae</name>
    <dbReference type="NCBI Taxonomy" id="246404"/>
    <lineage>
        <taxon>Eukaryota</taxon>
        <taxon>Fungi</taxon>
        <taxon>Fungi incertae sedis</taxon>
        <taxon>Chytridiomycota</taxon>
        <taxon>Chytridiomycota incertae sedis</taxon>
        <taxon>Chytridiomycetes</taxon>
        <taxon>Chytridiales</taxon>
        <taxon>Chytriomycetaceae</taxon>
        <taxon>Chytriomyces</taxon>
    </lineage>
</organism>
<dbReference type="PANTHER" id="PTHR32215:SF0">
    <property type="entry name" value="CILIA- AND FLAGELLA-ASSOCIATED PROTEIN 57"/>
    <property type="match status" value="1"/>
</dbReference>
<dbReference type="Gene3D" id="2.130.10.10">
    <property type="entry name" value="YVTN repeat-like/Quinoprotein amine dehydrogenase"/>
    <property type="match status" value="2"/>
</dbReference>
<dbReference type="PROSITE" id="PS50294">
    <property type="entry name" value="WD_REPEATS_REGION"/>
    <property type="match status" value="1"/>
</dbReference>
<feature type="repeat" description="WD" evidence="3">
    <location>
        <begin position="471"/>
        <end position="502"/>
    </location>
</feature>
<evidence type="ECO:0000256" key="5">
    <source>
        <dbReference type="SAM" id="MobiDB-lite"/>
    </source>
</evidence>
<keyword evidence="8" id="KW-1185">Reference proteome</keyword>
<dbReference type="InterPro" id="IPR036322">
    <property type="entry name" value="WD40_repeat_dom_sf"/>
</dbReference>
<feature type="coiled-coil region" evidence="4">
    <location>
        <begin position="791"/>
        <end position="825"/>
    </location>
</feature>
<proteinExistence type="predicted"/>
<dbReference type="InterPro" id="IPR011047">
    <property type="entry name" value="Quinoprotein_ADH-like_sf"/>
</dbReference>
<feature type="domain" description="EML-like second beta-propeller" evidence="6">
    <location>
        <begin position="357"/>
        <end position="630"/>
    </location>
</feature>
<dbReference type="InterPro" id="IPR055442">
    <property type="entry name" value="Beta-prop_EML-like_2nd"/>
</dbReference>
<protein>
    <recommendedName>
        <fullName evidence="6">EML-like second beta-propeller domain-containing protein</fullName>
    </recommendedName>
</protein>
<dbReference type="OrthoDB" id="10251741at2759"/>
<feature type="repeat" description="WD" evidence="3">
    <location>
        <begin position="348"/>
        <end position="380"/>
    </location>
</feature>
<dbReference type="InterPro" id="IPR001680">
    <property type="entry name" value="WD40_rpt"/>
</dbReference>
<dbReference type="SMART" id="SM00320">
    <property type="entry name" value="WD40"/>
    <property type="match status" value="5"/>
</dbReference>
<dbReference type="SUPFAM" id="SSF50998">
    <property type="entry name" value="Quinoprotein alcohol dehydrogenase-like"/>
    <property type="match status" value="1"/>
</dbReference>
<evidence type="ECO:0000256" key="1">
    <source>
        <dbReference type="ARBA" id="ARBA00022574"/>
    </source>
</evidence>
<gene>
    <name evidence="7" type="ORF">CcCBS67573_g00322</name>
</gene>
<dbReference type="AlphaFoldDB" id="A0A507FS71"/>
<feature type="coiled-coil region" evidence="4">
    <location>
        <begin position="873"/>
        <end position="935"/>
    </location>
</feature>
<reference evidence="7 8" key="1">
    <citation type="journal article" date="2019" name="Sci. Rep.">
        <title>Comparative genomics of chytrid fungi reveal insights into the obligate biotrophic and pathogenic lifestyle of Synchytrium endobioticum.</title>
        <authorList>
            <person name="van de Vossenberg B.T.L.H."/>
            <person name="Warris S."/>
            <person name="Nguyen H.D.T."/>
            <person name="van Gent-Pelzer M.P.E."/>
            <person name="Joly D.L."/>
            <person name="van de Geest H.C."/>
            <person name="Bonants P.J.M."/>
            <person name="Smith D.S."/>
            <person name="Levesque C.A."/>
            <person name="van der Lee T.A.J."/>
        </authorList>
    </citation>
    <scope>NUCLEOTIDE SEQUENCE [LARGE SCALE GENOMIC DNA]</scope>
    <source>
        <strain evidence="7 8">CBS 675.73</strain>
    </source>
</reference>
<evidence type="ECO:0000256" key="4">
    <source>
        <dbReference type="SAM" id="Coils"/>
    </source>
</evidence>